<dbReference type="Proteomes" id="UP000017127">
    <property type="component" value="Unassembled WGS sequence"/>
</dbReference>
<proteinExistence type="predicted"/>
<evidence type="ECO:0008006" key="3">
    <source>
        <dbReference type="Google" id="ProtNLM"/>
    </source>
</evidence>
<dbReference type="SUPFAM" id="SSF88697">
    <property type="entry name" value="PUA domain-like"/>
    <property type="match status" value="1"/>
</dbReference>
<keyword evidence="2" id="KW-1185">Reference proteome</keyword>
<sequence>MPCEVNSIVKLKPSQGYPEQLHLGVQHQASKQGYRIIPIDVPIPLVDENWLAHADIVIRKLTWESNQTAIVFEIDRIYSQSFSLK</sequence>
<dbReference type="Pfam" id="PF10763">
    <property type="entry name" value="DUF2584"/>
    <property type="match status" value="1"/>
</dbReference>
<dbReference type="InterPro" id="IPR015947">
    <property type="entry name" value="PUA-like_sf"/>
</dbReference>
<gene>
    <name evidence="1" type="ORF">M595_3732</name>
</gene>
<dbReference type="AlphaFoldDB" id="U7QEG5"/>
<protein>
    <recommendedName>
        <fullName evidence="3">DUF2584 domain-containing protein</fullName>
    </recommendedName>
</protein>
<dbReference type="EMBL" id="AUZM01000038">
    <property type="protein sequence ID" value="ERT06303.1"/>
    <property type="molecule type" value="Genomic_DNA"/>
</dbReference>
<organism evidence="1 2">
    <name type="scientific">Lyngbya aestuarii BL J</name>
    <dbReference type="NCBI Taxonomy" id="1348334"/>
    <lineage>
        <taxon>Bacteria</taxon>
        <taxon>Bacillati</taxon>
        <taxon>Cyanobacteriota</taxon>
        <taxon>Cyanophyceae</taxon>
        <taxon>Oscillatoriophycideae</taxon>
        <taxon>Oscillatoriales</taxon>
        <taxon>Microcoleaceae</taxon>
        <taxon>Lyngbya</taxon>
    </lineage>
</organism>
<accession>U7QEG5</accession>
<dbReference type="PATRIC" id="fig|1348334.3.peg.3611"/>
<dbReference type="InterPro" id="IPR019699">
    <property type="entry name" value="DUF2584"/>
</dbReference>
<evidence type="ECO:0000313" key="2">
    <source>
        <dbReference type="Proteomes" id="UP000017127"/>
    </source>
</evidence>
<name>U7QEG5_9CYAN</name>
<evidence type="ECO:0000313" key="1">
    <source>
        <dbReference type="EMBL" id="ERT06303.1"/>
    </source>
</evidence>
<reference evidence="1 2" key="1">
    <citation type="journal article" date="2013" name="Front. Microbiol.">
        <title>Comparative genomic analyses of the cyanobacterium, Lyngbya aestuarii BL J, a powerful hydrogen producer.</title>
        <authorList>
            <person name="Kothari A."/>
            <person name="Vaughn M."/>
            <person name="Garcia-Pichel F."/>
        </authorList>
    </citation>
    <scope>NUCLEOTIDE SEQUENCE [LARGE SCALE GENOMIC DNA]</scope>
    <source>
        <strain evidence="1 2">BL J</strain>
    </source>
</reference>
<comment type="caution">
    <text evidence="1">The sequence shown here is derived from an EMBL/GenBank/DDBJ whole genome shotgun (WGS) entry which is preliminary data.</text>
</comment>
<dbReference type="Gene3D" id="2.40.240.20">
    <property type="entry name" value="Hypothetical PUA domain-like, domain 1"/>
    <property type="match status" value="1"/>
</dbReference>